<name>A0A2X3EKH0_KLUCR</name>
<reference evidence="3 4" key="1">
    <citation type="submission" date="2019-03" db="EMBL/GenBank/DDBJ databases">
        <authorList>
            <consortium name="Pathogen Informatics"/>
        </authorList>
    </citation>
    <scope>NUCLEOTIDE SEQUENCE [LARGE SCALE GENOMIC DNA]</scope>
    <source>
        <strain evidence="3 4">NCTC12993</strain>
    </source>
</reference>
<evidence type="ECO:0000313" key="2">
    <source>
        <dbReference type="EMBL" id="MDW3778777.1"/>
    </source>
</evidence>
<dbReference type="PANTHER" id="PTHR33336">
    <property type="entry name" value="QUINOL MONOOXYGENASE YGIN-RELATED"/>
    <property type="match status" value="1"/>
</dbReference>
<feature type="domain" description="ABM" evidence="1">
    <location>
        <begin position="2"/>
        <end position="90"/>
    </location>
</feature>
<dbReference type="Pfam" id="PF03992">
    <property type="entry name" value="ABM"/>
    <property type="match status" value="1"/>
</dbReference>
<keyword evidence="3" id="KW-0503">Monooxygenase</keyword>
<dbReference type="InterPro" id="IPR007138">
    <property type="entry name" value="ABM_dom"/>
</dbReference>
<dbReference type="EMBL" id="JAUEQX010000016">
    <property type="protein sequence ID" value="MDW3778777.1"/>
    <property type="molecule type" value="Genomic_DNA"/>
</dbReference>
<dbReference type="OrthoDB" id="9812192at2"/>
<dbReference type="EMBL" id="CAADJD010000022">
    <property type="protein sequence ID" value="VFS75289.1"/>
    <property type="molecule type" value="Genomic_DNA"/>
</dbReference>
<keyword evidence="3" id="KW-0560">Oxidoreductase</keyword>
<dbReference type="SUPFAM" id="SSF54909">
    <property type="entry name" value="Dimeric alpha+beta barrel"/>
    <property type="match status" value="1"/>
</dbReference>
<accession>A0A2X3EKH0</accession>
<dbReference type="PROSITE" id="PS51725">
    <property type="entry name" value="ABM"/>
    <property type="match status" value="1"/>
</dbReference>
<proteinExistence type="predicted"/>
<dbReference type="InterPro" id="IPR011008">
    <property type="entry name" value="Dimeric_a/b-barrel"/>
</dbReference>
<dbReference type="RefSeq" id="WP_061283527.1">
    <property type="nucleotide sequence ID" value="NZ_CALMQG010000013.1"/>
</dbReference>
<evidence type="ECO:0000313" key="4">
    <source>
        <dbReference type="Proteomes" id="UP000401081"/>
    </source>
</evidence>
<dbReference type="GeneID" id="99778558"/>
<reference evidence="2" key="2">
    <citation type="journal article" date="2023" name="J Glob Antimicrob Resist">
        <title>Emergence of NDM-1 and KPC-3 carbapenemases in Kluyvera cryocrescens: Investigating genetic heterogeneity and acquisition routes of blaNDM-1 in Enterobacterales species in Portugal.</title>
        <authorList>
            <person name="Loiodice M."/>
            <person name="Ribeiro M."/>
            <person name="Peixe L."/>
            <person name="Novais A."/>
        </authorList>
    </citation>
    <scope>NUCLEOTIDE SEQUENCE</scope>
    <source>
        <strain evidence="2">K629</strain>
    </source>
</reference>
<dbReference type="EC" id="1.-.-.-" evidence="2 3"/>
<keyword evidence="4" id="KW-1185">Reference proteome</keyword>
<dbReference type="STRING" id="580.GCA_001266615_02755"/>
<evidence type="ECO:0000259" key="1">
    <source>
        <dbReference type="PROSITE" id="PS51725"/>
    </source>
</evidence>
<dbReference type="Gene3D" id="3.30.70.100">
    <property type="match status" value="1"/>
</dbReference>
<gene>
    <name evidence="3" type="primary">ycnE</name>
    <name evidence="3" type="ORF">NCTC12993_05278</name>
    <name evidence="2" type="ORF">QWU01_18400</name>
</gene>
<dbReference type="GO" id="GO:0004497">
    <property type="term" value="F:monooxygenase activity"/>
    <property type="evidence" value="ECO:0007669"/>
    <property type="project" value="UniProtKB-KW"/>
</dbReference>
<dbReference type="Proteomes" id="UP000401081">
    <property type="component" value="Unassembled WGS sequence"/>
</dbReference>
<dbReference type="Proteomes" id="UP001276300">
    <property type="component" value="Unassembled WGS sequence"/>
</dbReference>
<dbReference type="InterPro" id="IPR050744">
    <property type="entry name" value="AI-2_Isomerase_LsrG"/>
</dbReference>
<dbReference type="AlphaFoldDB" id="A0A2X3EKH0"/>
<sequence length="97" mass="11091">MVSIIAVLKAKAGKTQQLRQALSALLLPTRQEEGNLDYALFQLRDEPETFYMRESWVDEAALEEHISLPHFQTFIGQMDSLLAEPLRLDYLTPVEAE</sequence>
<evidence type="ECO:0000313" key="3">
    <source>
        <dbReference type="EMBL" id="VFS75289.1"/>
    </source>
</evidence>
<dbReference type="PANTHER" id="PTHR33336:SF3">
    <property type="entry name" value="ABM DOMAIN-CONTAINING PROTEIN"/>
    <property type="match status" value="1"/>
</dbReference>
<organism evidence="3 4">
    <name type="scientific">Kluyvera cryocrescens</name>
    <name type="common">Kluyvera citrophila</name>
    <dbReference type="NCBI Taxonomy" id="580"/>
    <lineage>
        <taxon>Bacteria</taxon>
        <taxon>Pseudomonadati</taxon>
        <taxon>Pseudomonadota</taxon>
        <taxon>Gammaproteobacteria</taxon>
        <taxon>Enterobacterales</taxon>
        <taxon>Enterobacteriaceae</taxon>
        <taxon>Kluyvera</taxon>
    </lineage>
</organism>
<protein>
    <submittedName>
        <fullName evidence="3">Monooxygenase ycnE</fullName>
        <ecNumber evidence="2 3">1.-.-.-</ecNumber>
    </submittedName>
    <submittedName>
        <fullName evidence="2">Quinol monooxygenase</fullName>
    </submittedName>
</protein>